<evidence type="ECO:0000313" key="7">
    <source>
        <dbReference type="EMBL" id="PSJ42090.1"/>
    </source>
</evidence>
<evidence type="ECO:0000256" key="3">
    <source>
        <dbReference type="ARBA" id="ARBA00023082"/>
    </source>
</evidence>
<comment type="caution">
    <text evidence="7">The sequence shown here is derived from an EMBL/GenBank/DDBJ whole genome shotgun (WGS) entry which is preliminary data.</text>
</comment>
<dbReference type="GO" id="GO:0016987">
    <property type="term" value="F:sigma factor activity"/>
    <property type="evidence" value="ECO:0007669"/>
    <property type="project" value="UniProtKB-KW"/>
</dbReference>
<dbReference type="GO" id="GO:0003677">
    <property type="term" value="F:DNA binding"/>
    <property type="evidence" value="ECO:0007669"/>
    <property type="project" value="InterPro"/>
</dbReference>
<keyword evidence="2" id="KW-0805">Transcription regulation</keyword>
<gene>
    <name evidence="7" type="ORF">C7I55_07570</name>
</gene>
<dbReference type="InterPro" id="IPR039425">
    <property type="entry name" value="RNA_pol_sigma-70-like"/>
</dbReference>
<dbReference type="InterPro" id="IPR013324">
    <property type="entry name" value="RNA_pol_sigma_r3/r4-like"/>
</dbReference>
<feature type="domain" description="RNA polymerase sigma-70 region 2" evidence="5">
    <location>
        <begin position="24"/>
        <end position="92"/>
    </location>
</feature>
<dbReference type="Proteomes" id="UP000241167">
    <property type="component" value="Unassembled WGS sequence"/>
</dbReference>
<feature type="domain" description="RNA polymerase sigma factor 70 region 4 type 2" evidence="6">
    <location>
        <begin position="117"/>
        <end position="163"/>
    </location>
</feature>
<evidence type="ECO:0000259" key="5">
    <source>
        <dbReference type="Pfam" id="PF04542"/>
    </source>
</evidence>
<evidence type="ECO:0000256" key="1">
    <source>
        <dbReference type="ARBA" id="ARBA00010641"/>
    </source>
</evidence>
<dbReference type="SUPFAM" id="SSF88946">
    <property type="entry name" value="Sigma2 domain of RNA polymerase sigma factors"/>
    <property type="match status" value="1"/>
</dbReference>
<name>A0A2P7QVX5_9SPHN</name>
<dbReference type="Gene3D" id="1.10.1740.10">
    <property type="match status" value="1"/>
</dbReference>
<dbReference type="NCBIfam" id="TIGR02937">
    <property type="entry name" value="sigma70-ECF"/>
    <property type="match status" value="1"/>
</dbReference>
<comment type="similarity">
    <text evidence="1">Belongs to the sigma-70 factor family. ECF subfamily.</text>
</comment>
<dbReference type="InterPro" id="IPR013249">
    <property type="entry name" value="RNA_pol_sigma70_r4_t2"/>
</dbReference>
<dbReference type="GO" id="GO:0006352">
    <property type="term" value="P:DNA-templated transcription initiation"/>
    <property type="evidence" value="ECO:0007669"/>
    <property type="project" value="InterPro"/>
</dbReference>
<dbReference type="Pfam" id="PF04542">
    <property type="entry name" value="Sigma70_r2"/>
    <property type="match status" value="1"/>
</dbReference>
<evidence type="ECO:0000313" key="8">
    <source>
        <dbReference type="Proteomes" id="UP000241167"/>
    </source>
</evidence>
<sequence length="177" mass="19176">MEEAGDDVLAAAAKAGDRAAFAVLVRRHERVVRGFLTRLAPDSGHADDLAQESFLRAWTKAETYAGDGRYRGWLLKIAWTTFLMDARARRRRPPAYAGQAIAPEPHAAADAEAEAIVADAMKRLKPEDRAAVTLCHVLGYTHSEAAAILDFPLGTLKTRVARGTALLVTLLGNGETR</sequence>
<protein>
    <submittedName>
        <fullName evidence="7">RNA polymerase subunit sigma-70</fullName>
    </submittedName>
</protein>
<evidence type="ECO:0000256" key="4">
    <source>
        <dbReference type="ARBA" id="ARBA00023163"/>
    </source>
</evidence>
<dbReference type="InterPro" id="IPR036388">
    <property type="entry name" value="WH-like_DNA-bd_sf"/>
</dbReference>
<dbReference type="AlphaFoldDB" id="A0A2P7QVX5"/>
<dbReference type="InterPro" id="IPR007627">
    <property type="entry name" value="RNA_pol_sigma70_r2"/>
</dbReference>
<keyword evidence="3" id="KW-0731">Sigma factor</keyword>
<keyword evidence="4" id="KW-0804">Transcription</keyword>
<reference evidence="7 8" key="1">
    <citation type="submission" date="2018-03" db="EMBL/GenBank/DDBJ databases">
        <title>The draft genome of Sphingosinicella sp. GL-C-18.</title>
        <authorList>
            <person name="Liu L."/>
            <person name="Li L."/>
            <person name="Liang L."/>
            <person name="Zhang X."/>
            <person name="Wang T."/>
        </authorList>
    </citation>
    <scope>NUCLEOTIDE SEQUENCE [LARGE SCALE GENOMIC DNA]</scope>
    <source>
        <strain evidence="7 8">GL-C-18</strain>
    </source>
</reference>
<accession>A0A2P7QVX5</accession>
<organism evidence="7 8">
    <name type="scientific">Allosphingosinicella deserti</name>
    <dbReference type="NCBI Taxonomy" id="2116704"/>
    <lineage>
        <taxon>Bacteria</taxon>
        <taxon>Pseudomonadati</taxon>
        <taxon>Pseudomonadota</taxon>
        <taxon>Alphaproteobacteria</taxon>
        <taxon>Sphingomonadales</taxon>
        <taxon>Sphingomonadaceae</taxon>
        <taxon>Allosphingosinicella</taxon>
    </lineage>
</organism>
<keyword evidence="8" id="KW-1185">Reference proteome</keyword>
<dbReference type="Gene3D" id="1.10.10.10">
    <property type="entry name" value="Winged helix-like DNA-binding domain superfamily/Winged helix DNA-binding domain"/>
    <property type="match status" value="1"/>
</dbReference>
<evidence type="ECO:0000259" key="6">
    <source>
        <dbReference type="Pfam" id="PF08281"/>
    </source>
</evidence>
<dbReference type="PANTHER" id="PTHR43133">
    <property type="entry name" value="RNA POLYMERASE ECF-TYPE SIGMA FACTO"/>
    <property type="match status" value="1"/>
</dbReference>
<dbReference type="PANTHER" id="PTHR43133:SF61">
    <property type="entry name" value="ECF RNA POLYMERASE SIGMA FACTOR SIGC"/>
    <property type="match status" value="1"/>
</dbReference>
<dbReference type="Pfam" id="PF08281">
    <property type="entry name" value="Sigma70_r4_2"/>
    <property type="match status" value="1"/>
</dbReference>
<dbReference type="EMBL" id="PXYI01000002">
    <property type="protein sequence ID" value="PSJ42090.1"/>
    <property type="molecule type" value="Genomic_DNA"/>
</dbReference>
<dbReference type="SUPFAM" id="SSF88659">
    <property type="entry name" value="Sigma3 and sigma4 domains of RNA polymerase sigma factors"/>
    <property type="match status" value="1"/>
</dbReference>
<evidence type="ECO:0000256" key="2">
    <source>
        <dbReference type="ARBA" id="ARBA00023015"/>
    </source>
</evidence>
<dbReference type="InterPro" id="IPR014284">
    <property type="entry name" value="RNA_pol_sigma-70_dom"/>
</dbReference>
<dbReference type="InterPro" id="IPR013325">
    <property type="entry name" value="RNA_pol_sigma_r2"/>
</dbReference>
<dbReference type="RefSeq" id="WP_106512258.1">
    <property type="nucleotide sequence ID" value="NZ_PXYI01000002.1"/>
</dbReference>
<proteinExistence type="inferred from homology"/>